<feature type="region of interest" description="Disordered" evidence="1">
    <location>
        <begin position="59"/>
        <end position="86"/>
    </location>
</feature>
<evidence type="ECO:0000313" key="2">
    <source>
        <dbReference type="EMBL" id="RPA81606.1"/>
    </source>
</evidence>
<dbReference type="Proteomes" id="UP000275078">
    <property type="component" value="Unassembled WGS sequence"/>
</dbReference>
<protein>
    <submittedName>
        <fullName evidence="2">Uncharacterized protein</fullName>
    </submittedName>
</protein>
<keyword evidence="3" id="KW-1185">Reference proteome</keyword>
<feature type="compositionally biased region" description="Basic and acidic residues" evidence="1">
    <location>
        <begin position="64"/>
        <end position="80"/>
    </location>
</feature>
<proteinExistence type="predicted"/>
<organism evidence="2 3">
    <name type="scientific">Ascobolus immersus RN42</name>
    <dbReference type="NCBI Taxonomy" id="1160509"/>
    <lineage>
        <taxon>Eukaryota</taxon>
        <taxon>Fungi</taxon>
        <taxon>Dikarya</taxon>
        <taxon>Ascomycota</taxon>
        <taxon>Pezizomycotina</taxon>
        <taxon>Pezizomycetes</taxon>
        <taxon>Pezizales</taxon>
        <taxon>Ascobolaceae</taxon>
        <taxon>Ascobolus</taxon>
    </lineage>
</organism>
<reference evidence="2 3" key="1">
    <citation type="journal article" date="2018" name="Nat. Ecol. Evol.">
        <title>Pezizomycetes genomes reveal the molecular basis of ectomycorrhizal truffle lifestyle.</title>
        <authorList>
            <person name="Murat C."/>
            <person name="Payen T."/>
            <person name="Noel B."/>
            <person name="Kuo A."/>
            <person name="Morin E."/>
            <person name="Chen J."/>
            <person name="Kohler A."/>
            <person name="Krizsan K."/>
            <person name="Balestrini R."/>
            <person name="Da Silva C."/>
            <person name="Montanini B."/>
            <person name="Hainaut M."/>
            <person name="Levati E."/>
            <person name="Barry K.W."/>
            <person name="Belfiori B."/>
            <person name="Cichocki N."/>
            <person name="Clum A."/>
            <person name="Dockter R.B."/>
            <person name="Fauchery L."/>
            <person name="Guy J."/>
            <person name="Iotti M."/>
            <person name="Le Tacon F."/>
            <person name="Lindquist E.A."/>
            <person name="Lipzen A."/>
            <person name="Malagnac F."/>
            <person name="Mello A."/>
            <person name="Molinier V."/>
            <person name="Miyauchi S."/>
            <person name="Poulain J."/>
            <person name="Riccioni C."/>
            <person name="Rubini A."/>
            <person name="Sitrit Y."/>
            <person name="Splivallo R."/>
            <person name="Traeger S."/>
            <person name="Wang M."/>
            <person name="Zifcakova L."/>
            <person name="Wipf D."/>
            <person name="Zambonelli A."/>
            <person name="Paolocci F."/>
            <person name="Nowrousian M."/>
            <person name="Ottonello S."/>
            <person name="Baldrian P."/>
            <person name="Spatafora J.W."/>
            <person name="Henrissat B."/>
            <person name="Nagy L.G."/>
            <person name="Aury J.M."/>
            <person name="Wincker P."/>
            <person name="Grigoriev I.V."/>
            <person name="Bonfante P."/>
            <person name="Martin F.M."/>
        </authorList>
    </citation>
    <scope>NUCLEOTIDE SEQUENCE [LARGE SCALE GENOMIC DNA]</scope>
    <source>
        <strain evidence="2 3">RN42</strain>
    </source>
</reference>
<dbReference type="EMBL" id="ML119678">
    <property type="protein sequence ID" value="RPA81606.1"/>
    <property type="molecule type" value="Genomic_DNA"/>
</dbReference>
<sequence length="160" mass="18256">MFASGRRNSQYKSTACSNHCPVCYQPTSSPIFDPFTPSLADLYSQLHALFPHLENITPPTATAEETKPNHEVENDQDDPKLAWPTSREGTLDWDEINRTHDAECIASYLWARSDYGTRASLVFRRQGDDDEGLIWACRRLLVAGMIRATTFDEDEDTWNR</sequence>
<accession>A0A3N4I812</accession>
<evidence type="ECO:0000313" key="3">
    <source>
        <dbReference type="Proteomes" id="UP000275078"/>
    </source>
</evidence>
<dbReference type="AlphaFoldDB" id="A0A3N4I812"/>
<gene>
    <name evidence="2" type="ORF">BJ508DRAFT_326296</name>
</gene>
<evidence type="ECO:0000256" key="1">
    <source>
        <dbReference type="SAM" id="MobiDB-lite"/>
    </source>
</evidence>
<name>A0A3N4I812_ASCIM</name>